<evidence type="ECO:0000256" key="2">
    <source>
        <dbReference type="HAMAP-Rule" id="MF_01678"/>
    </source>
</evidence>
<dbReference type="PANTHER" id="PTHR43475:SF1">
    <property type="entry name" value="METHYLTHIORIBOSE-1-PHOSPHATE ISOMERASE"/>
    <property type="match status" value="1"/>
</dbReference>
<evidence type="ECO:0000313" key="3">
    <source>
        <dbReference type="EMBL" id="UOF89687.1"/>
    </source>
</evidence>
<dbReference type="InterPro" id="IPR005251">
    <property type="entry name" value="IF-M1Pi"/>
</dbReference>
<dbReference type="RefSeq" id="WP_347436377.1">
    <property type="nucleotide sequence ID" value="NZ_CP089291.1"/>
</dbReference>
<feature type="binding site" evidence="2">
    <location>
        <position position="193"/>
    </location>
    <ligand>
        <name>substrate</name>
    </ligand>
</feature>
<dbReference type="InterPro" id="IPR042529">
    <property type="entry name" value="IF_2B-like_C"/>
</dbReference>
<dbReference type="Gene3D" id="1.20.120.420">
    <property type="entry name" value="translation initiation factor eif-2b, domain 1"/>
    <property type="match status" value="1"/>
</dbReference>
<evidence type="ECO:0000256" key="1">
    <source>
        <dbReference type="ARBA" id="ARBA00023235"/>
    </source>
</evidence>
<accession>A0ABY4CGP8</accession>
<feature type="site" description="Transition state stabilizer" evidence="2">
    <location>
        <position position="154"/>
    </location>
</feature>
<comment type="similarity">
    <text evidence="2">Belongs to the EIF-2B alpha/beta/delta subunits family. MtnA subfamily.</text>
</comment>
<feature type="active site" description="Proton donor" evidence="2">
    <location>
        <position position="234"/>
    </location>
</feature>
<keyword evidence="2" id="KW-0028">Amino-acid biosynthesis</keyword>
<dbReference type="NCBIfam" id="NF004326">
    <property type="entry name" value="PRK05720.1"/>
    <property type="match status" value="1"/>
</dbReference>
<evidence type="ECO:0000313" key="4">
    <source>
        <dbReference type="Proteomes" id="UP000830167"/>
    </source>
</evidence>
<dbReference type="Proteomes" id="UP000830167">
    <property type="component" value="Chromosome"/>
</dbReference>
<comment type="pathway">
    <text evidence="2">Amino-acid biosynthesis; L-methionine biosynthesis via salvage pathway; L-methionine from S-methyl-5-thio-alpha-D-ribose 1-phosphate: step 1/6.</text>
</comment>
<comment type="catalytic activity">
    <reaction evidence="2">
        <text>5-(methylsulfanyl)-alpha-D-ribose 1-phosphate = 5-(methylsulfanyl)-D-ribulose 1-phosphate</text>
        <dbReference type="Rhea" id="RHEA:19989"/>
        <dbReference type="ChEBI" id="CHEBI:58533"/>
        <dbReference type="ChEBI" id="CHEBI:58548"/>
        <dbReference type="EC" id="5.3.1.23"/>
    </reaction>
</comment>
<reference evidence="3" key="1">
    <citation type="submission" date="2021-12" db="EMBL/GenBank/DDBJ databases">
        <title>Alicyclobacillaceae gen. nov., sp. nov., isolated from chalcocite enrichment system.</title>
        <authorList>
            <person name="Jiang Z."/>
        </authorList>
    </citation>
    <scope>NUCLEOTIDE SEQUENCE</scope>
    <source>
        <strain evidence="3">MYW30-H2</strain>
    </source>
</reference>
<dbReference type="NCBIfam" id="TIGR00524">
    <property type="entry name" value="eIF-2B_rel"/>
    <property type="match status" value="1"/>
</dbReference>
<dbReference type="EC" id="5.3.1.23" evidence="2"/>
<dbReference type="Pfam" id="PF01008">
    <property type="entry name" value="IF-2B"/>
    <property type="match status" value="1"/>
</dbReference>
<dbReference type="Gene3D" id="3.40.50.10470">
    <property type="entry name" value="Translation initiation factor eif-2b, domain 2"/>
    <property type="match status" value="1"/>
</dbReference>
<keyword evidence="1 2" id="KW-0413">Isomerase</keyword>
<feature type="binding site" evidence="2">
    <location>
        <begin position="244"/>
        <end position="245"/>
    </location>
    <ligand>
        <name>substrate</name>
    </ligand>
</feature>
<sequence length="343" mass="37579">MLQSLKFYGTSIDILDQTKLPQEERWIHCTTAKEVARCIVDMNVRGAPAIGAAAAYGIAIAAQERKHFNAEDFVKSMNEVLDQMSQTRPTAVNLFWAIERMRGILNLPLATEEFVRRLVDEAEAIAREDIVVNRKIGENGETLIPSDARILTHCNTGTLATVEYGTALGVIRSAFAKGKVSQVYADETRPYLQGARLTAFELQAEHIPVTIVTDSMAGYLMQQNMVDLVIVGADRVASNGDTANKIGTYSLAVLANAHRIPFYVAAPMSTIDWSMTTGEAIEIEQRSSEEVLTFGGQRVAPLGVDALHPAFDVTPHRLITAIITENGVIHRPNSEAMKQLVKA</sequence>
<dbReference type="HAMAP" id="MF_01678">
    <property type="entry name" value="Salvage_MtnA"/>
    <property type="match status" value="1"/>
</dbReference>
<feature type="binding site" evidence="2">
    <location>
        <begin position="45"/>
        <end position="47"/>
    </location>
    <ligand>
        <name>substrate</name>
    </ligand>
</feature>
<keyword evidence="4" id="KW-1185">Reference proteome</keyword>
<dbReference type="InterPro" id="IPR027363">
    <property type="entry name" value="M1Pi_N"/>
</dbReference>
<dbReference type="InterPro" id="IPR011559">
    <property type="entry name" value="Initiation_fac_2B_a/b/d"/>
</dbReference>
<dbReference type="GO" id="GO:0046523">
    <property type="term" value="F:S-methyl-5-thioribose-1-phosphate isomerase activity"/>
    <property type="evidence" value="ECO:0007669"/>
    <property type="project" value="UniProtKB-EC"/>
</dbReference>
<dbReference type="PANTHER" id="PTHR43475">
    <property type="entry name" value="METHYLTHIORIBOSE-1-PHOSPHATE ISOMERASE"/>
    <property type="match status" value="1"/>
</dbReference>
<dbReference type="EMBL" id="CP089291">
    <property type="protein sequence ID" value="UOF89687.1"/>
    <property type="molecule type" value="Genomic_DNA"/>
</dbReference>
<proteinExistence type="inferred from homology"/>
<name>A0ABY4CGP8_9BACL</name>
<organism evidence="3 4">
    <name type="scientific">Fodinisporobacter ferrooxydans</name>
    <dbReference type="NCBI Taxonomy" id="2901836"/>
    <lineage>
        <taxon>Bacteria</taxon>
        <taxon>Bacillati</taxon>
        <taxon>Bacillota</taxon>
        <taxon>Bacilli</taxon>
        <taxon>Bacillales</taxon>
        <taxon>Alicyclobacillaceae</taxon>
        <taxon>Fodinisporobacter</taxon>
    </lineage>
</organism>
<protein>
    <recommendedName>
        <fullName evidence="2">Methylthioribose-1-phosphate isomerase</fullName>
        <shortName evidence="2">M1Pi</shortName>
        <shortName evidence="2">MTR-1-P isomerase</shortName>
        <ecNumber evidence="2">5.3.1.23</ecNumber>
    </recommendedName>
    <alternativeName>
        <fullName evidence="2">S-methyl-5-thioribose-1-phosphate isomerase</fullName>
    </alternativeName>
</protein>
<dbReference type="SUPFAM" id="SSF100950">
    <property type="entry name" value="NagB/RpiA/CoA transferase-like"/>
    <property type="match status" value="1"/>
</dbReference>
<comment type="function">
    <text evidence="2">Catalyzes the interconversion of methylthioribose-1-phosphate (MTR-1-P) into methylthioribulose-1-phosphate (MTRu-1-P).</text>
</comment>
<keyword evidence="2" id="KW-0486">Methionine biosynthesis</keyword>
<gene>
    <name evidence="2 3" type="primary">mtnA</name>
    <name evidence="3" type="ORF">LSG31_17645</name>
</gene>
<dbReference type="NCBIfam" id="TIGR00512">
    <property type="entry name" value="salvage_mtnA"/>
    <property type="match status" value="1"/>
</dbReference>
<dbReference type="InterPro" id="IPR037171">
    <property type="entry name" value="NagB/RpiA_transferase-like"/>
</dbReference>
<dbReference type="InterPro" id="IPR000649">
    <property type="entry name" value="IF-2B-related"/>
</dbReference>
<feature type="binding site" evidence="2">
    <location>
        <position position="88"/>
    </location>
    <ligand>
        <name>substrate</name>
    </ligand>
</feature>